<protein>
    <submittedName>
        <fullName evidence="1">Uncharacterized protein</fullName>
    </submittedName>
</protein>
<reference evidence="1 2" key="1">
    <citation type="journal article" date="2022" name="DNA Res.">
        <title>Chromosomal-level genome assembly of the orchid tree Bauhinia variegata (Leguminosae; Cercidoideae) supports the allotetraploid origin hypothesis of Bauhinia.</title>
        <authorList>
            <person name="Zhong Y."/>
            <person name="Chen Y."/>
            <person name="Zheng D."/>
            <person name="Pang J."/>
            <person name="Liu Y."/>
            <person name="Luo S."/>
            <person name="Meng S."/>
            <person name="Qian L."/>
            <person name="Wei D."/>
            <person name="Dai S."/>
            <person name="Zhou R."/>
        </authorList>
    </citation>
    <scope>NUCLEOTIDE SEQUENCE [LARGE SCALE GENOMIC DNA]</scope>
    <source>
        <strain evidence="1">BV-YZ2020</strain>
    </source>
</reference>
<dbReference type="EMBL" id="CM039431">
    <property type="protein sequence ID" value="KAI4335542.1"/>
    <property type="molecule type" value="Genomic_DNA"/>
</dbReference>
<accession>A0ACB9NH88</accession>
<evidence type="ECO:0000313" key="1">
    <source>
        <dbReference type="EMBL" id="KAI4335542.1"/>
    </source>
</evidence>
<evidence type="ECO:0000313" key="2">
    <source>
        <dbReference type="Proteomes" id="UP000828941"/>
    </source>
</evidence>
<organism evidence="1 2">
    <name type="scientific">Bauhinia variegata</name>
    <name type="common">Purple orchid tree</name>
    <name type="synonym">Phanera variegata</name>
    <dbReference type="NCBI Taxonomy" id="167791"/>
    <lineage>
        <taxon>Eukaryota</taxon>
        <taxon>Viridiplantae</taxon>
        <taxon>Streptophyta</taxon>
        <taxon>Embryophyta</taxon>
        <taxon>Tracheophyta</taxon>
        <taxon>Spermatophyta</taxon>
        <taxon>Magnoliopsida</taxon>
        <taxon>eudicotyledons</taxon>
        <taxon>Gunneridae</taxon>
        <taxon>Pentapetalae</taxon>
        <taxon>rosids</taxon>
        <taxon>fabids</taxon>
        <taxon>Fabales</taxon>
        <taxon>Fabaceae</taxon>
        <taxon>Cercidoideae</taxon>
        <taxon>Cercideae</taxon>
        <taxon>Bauhiniinae</taxon>
        <taxon>Bauhinia</taxon>
    </lineage>
</organism>
<name>A0ACB9NH88_BAUVA</name>
<dbReference type="Proteomes" id="UP000828941">
    <property type="component" value="Chromosome 6"/>
</dbReference>
<keyword evidence="2" id="KW-1185">Reference proteome</keyword>
<comment type="caution">
    <text evidence="1">The sequence shown here is derived from an EMBL/GenBank/DDBJ whole genome shotgun (WGS) entry which is preliminary data.</text>
</comment>
<proteinExistence type="predicted"/>
<sequence>MASFPTVAPFLILASLLVSFSEAREFLVGGSAESWKIPSTSQVPLNQWAQRQRFMINDTLISKYDGNSETVLQVDEEDYKSCSLSDPMQEYGGGDTKVVLDHSGPFYFISGIEGHCQMGLKLVVVVLSNSHRGKRHSYTLPPAQVPFALPSAPSAPSSLGGGFVGLVMGMGVLLAMV</sequence>
<gene>
    <name evidence="1" type="ORF">L6164_014180</name>
</gene>